<keyword evidence="2" id="KW-0813">Transport</keyword>
<dbReference type="Gene3D" id="1.20.1720.10">
    <property type="entry name" value="Multidrug resistance protein D"/>
    <property type="match status" value="1"/>
</dbReference>
<comment type="subcellular location">
    <subcellularLocation>
        <location evidence="1">Membrane</location>
        <topology evidence="1">Multi-pass membrane protein</topology>
    </subcellularLocation>
</comment>
<evidence type="ECO:0000256" key="2">
    <source>
        <dbReference type="ARBA" id="ARBA00022448"/>
    </source>
</evidence>
<evidence type="ECO:0000256" key="5">
    <source>
        <dbReference type="ARBA" id="ARBA00023136"/>
    </source>
</evidence>
<evidence type="ECO:0000256" key="1">
    <source>
        <dbReference type="ARBA" id="ARBA00004141"/>
    </source>
</evidence>
<keyword evidence="5 7" id="KW-0472">Membrane</keyword>
<dbReference type="Pfam" id="PF07690">
    <property type="entry name" value="MFS_1"/>
    <property type="match status" value="2"/>
</dbReference>
<accession>A0ABR1QMX4</accession>
<evidence type="ECO:0008006" key="10">
    <source>
        <dbReference type="Google" id="ProtNLM"/>
    </source>
</evidence>
<dbReference type="SUPFAM" id="SSF103473">
    <property type="entry name" value="MFS general substrate transporter"/>
    <property type="match status" value="1"/>
</dbReference>
<evidence type="ECO:0000256" key="7">
    <source>
        <dbReference type="SAM" id="Phobius"/>
    </source>
</evidence>
<dbReference type="InterPro" id="IPR036259">
    <property type="entry name" value="MFS_trans_sf"/>
</dbReference>
<organism evidence="8 9">
    <name type="scientific">Apiospora aurea</name>
    <dbReference type="NCBI Taxonomy" id="335848"/>
    <lineage>
        <taxon>Eukaryota</taxon>
        <taxon>Fungi</taxon>
        <taxon>Dikarya</taxon>
        <taxon>Ascomycota</taxon>
        <taxon>Pezizomycotina</taxon>
        <taxon>Sordariomycetes</taxon>
        <taxon>Xylariomycetidae</taxon>
        <taxon>Amphisphaeriales</taxon>
        <taxon>Apiosporaceae</taxon>
        <taxon>Apiospora</taxon>
    </lineage>
</organism>
<evidence type="ECO:0000313" key="8">
    <source>
        <dbReference type="EMBL" id="KAK7959700.1"/>
    </source>
</evidence>
<dbReference type="RefSeq" id="XP_066703403.1">
    <property type="nucleotide sequence ID" value="XM_066840776.1"/>
</dbReference>
<feature type="transmembrane region" description="Helical" evidence="7">
    <location>
        <begin position="284"/>
        <end position="304"/>
    </location>
</feature>
<name>A0ABR1QMX4_9PEZI</name>
<feature type="transmembrane region" description="Helical" evidence="7">
    <location>
        <begin position="50"/>
        <end position="71"/>
    </location>
</feature>
<dbReference type="PANTHER" id="PTHR23502">
    <property type="entry name" value="MAJOR FACILITATOR SUPERFAMILY"/>
    <property type="match status" value="1"/>
</dbReference>
<sequence>MNAPTSTSQKASNQLTQPASEFEQVSEEQREPCADTSDLPYSTFTRGQKLWISFVTSFAGMLSTLCSYIYYPALVPIARDLGVSIAMVNLTVTSYLLVAAVVPAIMGDMADQVGRRPVYVLMFAIFIGANVGIALQPSYPALLVLRMIQSAGSSGPVIGGSITQELGWRWVFWFLVILGVIQTLIIILFVPETQRGIVGNGAIRPRRLYWTILDLIESNSKAENISAPKRPIGCRFPNPFSCVRILGHKASLMAILLYSITYAVKMTIQASLGAQCVEIYRLNYLTAGLVYIPSGVGGAVAAFLSGKYIDKTYHAALSKTTISSSTSVGDSPDFPIEKARLKGIYVFIVTSVIETVGYGLALMTKAAIIEKHISVMIIMQFLIGFTTAPIFTVDDSNAPYRPQQA</sequence>
<evidence type="ECO:0000256" key="3">
    <source>
        <dbReference type="ARBA" id="ARBA00022692"/>
    </source>
</evidence>
<feature type="transmembrane region" description="Helical" evidence="7">
    <location>
        <begin position="373"/>
        <end position="393"/>
    </location>
</feature>
<dbReference type="Proteomes" id="UP001391051">
    <property type="component" value="Unassembled WGS sequence"/>
</dbReference>
<dbReference type="Gene3D" id="1.20.1250.20">
    <property type="entry name" value="MFS general substrate transporter like domains"/>
    <property type="match status" value="1"/>
</dbReference>
<feature type="transmembrane region" description="Helical" evidence="7">
    <location>
        <begin position="118"/>
        <end position="139"/>
    </location>
</feature>
<protein>
    <recommendedName>
        <fullName evidence="10">Major facilitator superfamily (MFS) profile domain-containing protein</fullName>
    </recommendedName>
</protein>
<gene>
    <name evidence="8" type="ORF">PG986_004554</name>
</gene>
<dbReference type="EMBL" id="JAQQWE010000003">
    <property type="protein sequence ID" value="KAK7959700.1"/>
    <property type="molecule type" value="Genomic_DNA"/>
</dbReference>
<feature type="transmembrane region" description="Helical" evidence="7">
    <location>
        <begin position="83"/>
        <end position="106"/>
    </location>
</feature>
<keyword evidence="3 7" id="KW-0812">Transmembrane</keyword>
<feature type="region of interest" description="Disordered" evidence="6">
    <location>
        <begin position="1"/>
        <end position="38"/>
    </location>
</feature>
<proteinExistence type="predicted"/>
<dbReference type="GeneID" id="92073838"/>
<keyword evidence="4 7" id="KW-1133">Transmembrane helix</keyword>
<evidence type="ECO:0000313" key="9">
    <source>
        <dbReference type="Proteomes" id="UP001391051"/>
    </source>
</evidence>
<feature type="transmembrane region" description="Helical" evidence="7">
    <location>
        <begin position="344"/>
        <end position="361"/>
    </location>
</feature>
<evidence type="ECO:0000256" key="6">
    <source>
        <dbReference type="SAM" id="MobiDB-lite"/>
    </source>
</evidence>
<comment type="caution">
    <text evidence="8">The sequence shown here is derived from an EMBL/GenBank/DDBJ whole genome shotgun (WGS) entry which is preliminary data.</text>
</comment>
<feature type="transmembrane region" description="Helical" evidence="7">
    <location>
        <begin position="170"/>
        <end position="190"/>
    </location>
</feature>
<evidence type="ECO:0000256" key="4">
    <source>
        <dbReference type="ARBA" id="ARBA00022989"/>
    </source>
</evidence>
<reference evidence="8 9" key="1">
    <citation type="submission" date="2023-01" db="EMBL/GenBank/DDBJ databases">
        <title>Analysis of 21 Apiospora genomes using comparative genomics revels a genus with tremendous synthesis potential of carbohydrate active enzymes and secondary metabolites.</title>
        <authorList>
            <person name="Sorensen T."/>
        </authorList>
    </citation>
    <scope>NUCLEOTIDE SEQUENCE [LARGE SCALE GENOMIC DNA]</scope>
    <source>
        <strain evidence="8 9">CBS 24483</strain>
    </source>
</reference>
<dbReference type="InterPro" id="IPR011701">
    <property type="entry name" value="MFS"/>
</dbReference>
<dbReference type="PANTHER" id="PTHR23502:SF51">
    <property type="entry name" value="QUINIDINE RESISTANCE PROTEIN 1-RELATED"/>
    <property type="match status" value="1"/>
</dbReference>
<keyword evidence="9" id="KW-1185">Reference proteome</keyword>
<feature type="compositionally biased region" description="Polar residues" evidence="6">
    <location>
        <begin position="1"/>
        <end position="19"/>
    </location>
</feature>